<dbReference type="Proteomes" id="UP000789524">
    <property type="component" value="Unassembled WGS sequence"/>
</dbReference>
<proteinExistence type="predicted"/>
<dbReference type="AlphaFoldDB" id="A0A8J2QPX2"/>
<protein>
    <submittedName>
        <fullName evidence="2">(African queen) hypothetical protein</fullName>
    </submittedName>
</protein>
<comment type="caution">
    <text evidence="2">The sequence shown here is derived from an EMBL/GenBank/DDBJ whole genome shotgun (WGS) entry which is preliminary data.</text>
</comment>
<evidence type="ECO:0000313" key="2">
    <source>
        <dbReference type="EMBL" id="CAG9564917.1"/>
    </source>
</evidence>
<reference evidence="2" key="1">
    <citation type="submission" date="2021-09" db="EMBL/GenBank/DDBJ databases">
        <authorList>
            <person name="Martin H S."/>
        </authorList>
    </citation>
    <scope>NUCLEOTIDE SEQUENCE</scope>
</reference>
<evidence type="ECO:0000313" key="3">
    <source>
        <dbReference type="Proteomes" id="UP000789524"/>
    </source>
</evidence>
<feature type="region of interest" description="Disordered" evidence="1">
    <location>
        <begin position="1"/>
        <end position="46"/>
    </location>
</feature>
<keyword evidence="3" id="KW-1185">Reference proteome</keyword>
<accession>A0A8J2QPX2</accession>
<evidence type="ECO:0000256" key="1">
    <source>
        <dbReference type="SAM" id="MobiDB-lite"/>
    </source>
</evidence>
<gene>
    <name evidence="2" type="ORF">DCHRY22_LOCUS5840</name>
</gene>
<sequence length="109" mass="12166">MSHKLNLIPNNSNRSADENNSEDESPDRALSSGIGPSMPSFNENSKLGAVSVAGPSGSIPQPGVTLRYRCWTKTLKRMDQVTINEKLVSRMPLCQERPYKQSAYNRHYL</sequence>
<organism evidence="2 3">
    <name type="scientific">Danaus chrysippus</name>
    <name type="common">African queen</name>
    <dbReference type="NCBI Taxonomy" id="151541"/>
    <lineage>
        <taxon>Eukaryota</taxon>
        <taxon>Metazoa</taxon>
        <taxon>Ecdysozoa</taxon>
        <taxon>Arthropoda</taxon>
        <taxon>Hexapoda</taxon>
        <taxon>Insecta</taxon>
        <taxon>Pterygota</taxon>
        <taxon>Neoptera</taxon>
        <taxon>Endopterygota</taxon>
        <taxon>Lepidoptera</taxon>
        <taxon>Glossata</taxon>
        <taxon>Ditrysia</taxon>
        <taxon>Papilionoidea</taxon>
        <taxon>Nymphalidae</taxon>
        <taxon>Danainae</taxon>
        <taxon>Danaini</taxon>
        <taxon>Danaina</taxon>
        <taxon>Danaus</taxon>
        <taxon>Anosia</taxon>
    </lineage>
</organism>
<dbReference type="EMBL" id="CAKASE010000052">
    <property type="protein sequence ID" value="CAG9564917.1"/>
    <property type="molecule type" value="Genomic_DNA"/>
</dbReference>
<name>A0A8J2QPX2_9NEOP</name>